<keyword evidence="10" id="KW-0066">ATP synthesis</keyword>
<keyword evidence="4" id="KW-0138">CF(0)</keyword>
<dbReference type="GO" id="GO:0045259">
    <property type="term" value="C:proton-transporting ATP synthase complex"/>
    <property type="evidence" value="ECO:0007669"/>
    <property type="project" value="UniProtKB-KW"/>
</dbReference>
<accession>A0A502M911</accession>
<dbReference type="InterPro" id="IPR035908">
    <property type="entry name" value="F0_ATP_A_sf"/>
</dbReference>
<proteinExistence type="inferred from homology"/>
<dbReference type="AlphaFoldDB" id="A0A502M911"/>
<dbReference type="EMBL" id="VFSY01000023">
    <property type="protein sequence ID" value="TPI01940.1"/>
    <property type="molecule type" value="Genomic_DNA"/>
</dbReference>
<dbReference type="RefSeq" id="WP_140701040.1">
    <property type="nucleotide sequence ID" value="NZ_VFSY01000023.1"/>
</dbReference>
<evidence type="ECO:0000256" key="2">
    <source>
        <dbReference type="ARBA" id="ARBA00006810"/>
    </source>
</evidence>
<keyword evidence="8" id="KW-0406">Ion transport</keyword>
<dbReference type="GO" id="GO:0042777">
    <property type="term" value="P:proton motive force-driven plasma membrane ATP synthesis"/>
    <property type="evidence" value="ECO:0007669"/>
    <property type="project" value="TreeGrafter"/>
</dbReference>
<keyword evidence="7 11" id="KW-1133">Transmembrane helix</keyword>
<evidence type="ECO:0000256" key="9">
    <source>
        <dbReference type="ARBA" id="ARBA00023136"/>
    </source>
</evidence>
<dbReference type="CDD" id="cd00310">
    <property type="entry name" value="ATP-synt_Fo_a_6"/>
    <property type="match status" value="1"/>
</dbReference>
<evidence type="ECO:0000256" key="10">
    <source>
        <dbReference type="ARBA" id="ARBA00023310"/>
    </source>
</evidence>
<comment type="caution">
    <text evidence="12">The sequence shown here is derived from an EMBL/GenBank/DDBJ whole genome shotgun (WGS) entry which is preliminary data.</text>
</comment>
<protein>
    <submittedName>
        <fullName evidence="12">F0F1 ATP synthase subunit A</fullName>
    </submittedName>
</protein>
<keyword evidence="3" id="KW-0813">Transport</keyword>
<dbReference type="PRINTS" id="PR00123">
    <property type="entry name" value="ATPASEA"/>
</dbReference>
<evidence type="ECO:0000256" key="1">
    <source>
        <dbReference type="ARBA" id="ARBA00004141"/>
    </source>
</evidence>
<evidence type="ECO:0000313" key="13">
    <source>
        <dbReference type="Proteomes" id="UP000317904"/>
    </source>
</evidence>
<evidence type="ECO:0000313" key="12">
    <source>
        <dbReference type="EMBL" id="TPI01940.1"/>
    </source>
</evidence>
<evidence type="ECO:0000256" key="8">
    <source>
        <dbReference type="ARBA" id="ARBA00023065"/>
    </source>
</evidence>
<keyword evidence="9 11" id="KW-0472">Membrane</keyword>
<reference evidence="12 13" key="1">
    <citation type="submission" date="2019-06" db="EMBL/GenBank/DDBJ databases">
        <title>A comparative genomics study of ostrich specific Mycoplasmas.</title>
        <authorList>
            <person name="Botes A."/>
            <person name="Nel T."/>
        </authorList>
    </citation>
    <scope>NUCLEOTIDE SEQUENCE [LARGE SCALE GENOMIC DNA]</scope>
    <source>
        <strain evidence="12 13">Ms01</strain>
    </source>
</reference>
<keyword evidence="5 11" id="KW-0812">Transmembrane</keyword>
<dbReference type="InterPro" id="IPR000568">
    <property type="entry name" value="ATP_synth_F0_asu"/>
</dbReference>
<dbReference type="Gene3D" id="1.20.120.220">
    <property type="entry name" value="ATP synthase, F0 complex, subunit A"/>
    <property type="match status" value="1"/>
</dbReference>
<gene>
    <name evidence="12" type="ORF">FJM01_01635</name>
</gene>
<comment type="subcellular location">
    <subcellularLocation>
        <location evidence="1">Membrane</location>
        <topology evidence="1">Multi-pass membrane protein</topology>
    </subcellularLocation>
</comment>
<dbReference type="Proteomes" id="UP000317904">
    <property type="component" value="Unassembled WGS sequence"/>
</dbReference>
<dbReference type="SUPFAM" id="SSF81336">
    <property type="entry name" value="F1F0 ATP synthase subunit A"/>
    <property type="match status" value="1"/>
</dbReference>
<evidence type="ECO:0000256" key="11">
    <source>
        <dbReference type="SAM" id="Phobius"/>
    </source>
</evidence>
<dbReference type="InterPro" id="IPR045082">
    <property type="entry name" value="ATP_syn_F0_a_bact/chloroplast"/>
</dbReference>
<feature type="transmembrane region" description="Helical" evidence="11">
    <location>
        <begin position="167"/>
        <end position="188"/>
    </location>
</feature>
<keyword evidence="6" id="KW-0375">Hydrogen ion transport</keyword>
<evidence type="ECO:0000256" key="3">
    <source>
        <dbReference type="ARBA" id="ARBA00022448"/>
    </source>
</evidence>
<evidence type="ECO:0000256" key="7">
    <source>
        <dbReference type="ARBA" id="ARBA00022989"/>
    </source>
</evidence>
<dbReference type="GO" id="GO:0046933">
    <property type="term" value="F:proton-transporting ATP synthase activity, rotational mechanism"/>
    <property type="evidence" value="ECO:0007669"/>
    <property type="project" value="TreeGrafter"/>
</dbReference>
<organism evidence="12 13">
    <name type="scientific">Mycoplasma struthionis</name>
    <dbReference type="NCBI Taxonomy" id="538220"/>
    <lineage>
        <taxon>Bacteria</taxon>
        <taxon>Bacillati</taxon>
        <taxon>Mycoplasmatota</taxon>
        <taxon>Mollicutes</taxon>
        <taxon>Mycoplasmataceae</taxon>
        <taxon>Mycoplasma</taxon>
    </lineage>
</organism>
<dbReference type="PANTHER" id="PTHR42823">
    <property type="entry name" value="ATP SYNTHASE SUBUNIT A, CHLOROPLASTIC"/>
    <property type="match status" value="1"/>
</dbReference>
<evidence type="ECO:0000256" key="6">
    <source>
        <dbReference type="ARBA" id="ARBA00022781"/>
    </source>
</evidence>
<feature type="transmembrane region" description="Helical" evidence="11">
    <location>
        <begin position="27"/>
        <end position="48"/>
    </location>
</feature>
<comment type="similarity">
    <text evidence="2">Belongs to the ATPase A chain family.</text>
</comment>
<sequence length="283" mass="31834">MDRLFRLNWFGGPTDKIFKPTVNENHIFSLAALIVIVLILSVLIYLAVKRQSVQKSTSGGLLLVEVMIDGSDQFISEIHESKFDKMNPYFISIFVFFLFGNLLSLIGLTPIATNISIIFAATFITWVGTMVVGLVFNKFAYLFEKMLNPLELVSNVSPLISLTFRMFGNIIGGTVLVTLGTLFFNYIWSKIIGVSSDSVAAQINPLGVLLIPAFNLYFDLFDSFIQATVFMILSISYWSQAASGEEKENHKKHIRAWKKEAIKNKHKKELQNSDLQTNSIQTV</sequence>
<evidence type="ECO:0000256" key="5">
    <source>
        <dbReference type="ARBA" id="ARBA00022692"/>
    </source>
</evidence>
<name>A0A502M911_9MOLU</name>
<feature type="transmembrane region" description="Helical" evidence="11">
    <location>
        <begin position="89"/>
        <end position="109"/>
    </location>
</feature>
<dbReference type="Pfam" id="PF00119">
    <property type="entry name" value="ATP-synt_A"/>
    <property type="match status" value="1"/>
</dbReference>
<dbReference type="PANTHER" id="PTHR42823:SF3">
    <property type="entry name" value="ATP SYNTHASE SUBUNIT A, CHLOROPLASTIC"/>
    <property type="match status" value="1"/>
</dbReference>
<dbReference type="GO" id="GO:0005886">
    <property type="term" value="C:plasma membrane"/>
    <property type="evidence" value="ECO:0007669"/>
    <property type="project" value="TreeGrafter"/>
</dbReference>
<dbReference type="NCBIfam" id="NF004487">
    <property type="entry name" value="PRK05815.3-5"/>
    <property type="match status" value="1"/>
</dbReference>
<evidence type="ECO:0000256" key="4">
    <source>
        <dbReference type="ARBA" id="ARBA00022547"/>
    </source>
</evidence>
<feature type="transmembrane region" description="Helical" evidence="11">
    <location>
        <begin position="115"/>
        <end position="136"/>
    </location>
</feature>